<evidence type="ECO:0000259" key="5">
    <source>
        <dbReference type="PROSITE" id="PS50122"/>
    </source>
</evidence>
<name>A0ABN0TRB2_9ACTN</name>
<feature type="domain" description="CheB-type methylesterase" evidence="5">
    <location>
        <begin position="1"/>
        <end position="152"/>
    </location>
</feature>
<organism evidence="6 7">
    <name type="scientific">Cryptosporangium japonicum</name>
    <dbReference type="NCBI Taxonomy" id="80872"/>
    <lineage>
        <taxon>Bacteria</taxon>
        <taxon>Bacillati</taxon>
        <taxon>Actinomycetota</taxon>
        <taxon>Actinomycetes</taxon>
        <taxon>Cryptosporangiales</taxon>
        <taxon>Cryptosporangiaceae</taxon>
        <taxon>Cryptosporangium</taxon>
    </lineage>
</organism>
<evidence type="ECO:0000313" key="7">
    <source>
        <dbReference type="Proteomes" id="UP001500967"/>
    </source>
</evidence>
<proteinExistence type="predicted"/>
<evidence type="ECO:0000256" key="2">
    <source>
        <dbReference type="ARBA" id="ARBA00039140"/>
    </source>
</evidence>
<dbReference type="Proteomes" id="UP001500967">
    <property type="component" value="Unassembled WGS sequence"/>
</dbReference>
<evidence type="ECO:0000256" key="1">
    <source>
        <dbReference type="ARBA" id="ARBA00022801"/>
    </source>
</evidence>
<dbReference type="InterPro" id="IPR035909">
    <property type="entry name" value="CheB_C"/>
</dbReference>
<comment type="caution">
    <text evidence="6">The sequence shown here is derived from an EMBL/GenBank/DDBJ whole genome shotgun (WGS) entry which is preliminary data.</text>
</comment>
<comment type="caution">
    <text evidence="4">Lacks conserved residue(s) required for the propagation of feature annotation.</text>
</comment>
<reference evidence="6 7" key="1">
    <citation type="journal article" date="2019" name="Int. J. Syst. Evol. Microbiol.">
        <title>The Global Catalogue of Microorganisms (GCM) 10K type strain sequencing project: providing services to taxonomists for standard genome sequencing and annotation.</title>
        <authorList>
            <consortium name="The Broad Institute Genomics Platform"/>
            <consortium name="The Broad Institute Genome Sequencing Center for Infectious Disease"/>
            <person name="Wu L."/>
            <person name="Ma J."/>
        </authorList>
    </citation>
    <scope>NUCLEOTIDE SEQUENCE [LARGE SCALE GENOMIC DNA]</scope>
    <source>
        <strain evidence="6 7">JCM 10425</strain>
    </source>
</reference>
<dbReference type="Gene3D" id="3.40.50.180">
    <property type="entry name" value="Methylesterase CheB, C-terminal domain"/>
    <property type="match status" value="1"/>
</dbReference>
<evidence type="ECO:0000256" key="4">
    <source>
        <dbReference type="PROSITE-ProRule" id="PRU00050"/>
    </source>
</evidence>
<dbReference type="PANTHER" id="PTHR42872">
    <property type="entry name" value="PROTEIN-GLUTAMATE METHYLESTERASE/PROTEIN-GLUTAMINE GLUTAMINASE"/>
    <property type="match status" value="1"/>
</dbReference>
<evidence type="ECO:0000256" key="3">
    <source>
        <dbReference type="ARBA" id="ARBA00048267"/>
    </source>
</evidence>
<dbReference type="PROSITE" id="PS50122">
    <property type="entry name" value="CHEB"/>
    <property type="match status" value="1"/>
</dbReference>
<comment type="catalytic activity">
    <reaction evidence="3">
        <text>[protein]-L-glutamate 5-O-methyl ester + H2O = L-glutamyl-[protein] + methanol + H(+)</text>
        <dbReference type="Rhea" id="RHEA:23236"/>
        <dbReference type="Rhea" id="RHEA-COMP:10208"/>
        <dbReference type="Rhea" id="RHEA-COMP:10311"/>
        <dbReference type="ChEBI" id="CHEBI:15377"/>
        <dbReference type="ChEBI" id="CHEBI:15378"/>
        <dbReference type="ChEBI" id="CHEBI:17790"/>
        <dbReference type="ChEBI" id="CHEBI:29973"/>
        <dbReference type="ChEBI" id="CHEBI:82795"/>
        <dbReference type="EC" id="3.1.1.61"/>
    </reaction>
</comment>
<dbReference type="EMBL" id="BAAAGX010000006">
    <property type="protein sequence ID" value="GAA0228204.1"/>
    <property type="molecule type" value="Genomic_DNA"/>
</dbReference>
<gene>
    <name evidence="6" type="ORF">GCM10009539_12040</name>
</gene>
<dbReference type="EC" id="3.1.1.61" evidence="2"/>
<keyword evidence="7" id="KW-1185">Reference proteome</keyword>
<sequence>MLVAQHRSPGLESVFTDALQRRTALPVRSASEGQPIRTPGITVLPARQTAAVEDGLLRLQPASDFRCADGLMSSVAAVHGPRAITAVLTGRLDDGAAGTRAVKRHGGRTLVQDPRTASAPDMPGAALATGCVDLVLPLGHIAHALVALTMAPGAADLFRVPPAPWAQFAA</sequence>
<dbReference type="InterPro" id="IPR000673">
    <property type="entry name" value="Sig_transdc_resp-reg_Me-estase"/>
</dbReference>
<dbReference type="PANTHER" id="PTHR42872:SF6">
    <property type="entry name" value="PROTEIN-GLUTAMATE METHYLESTERASE_PROTEIN-GLUTAMINE GLUTAMINASE"/>
    <property type="match status" value="1"/>
</dbReference>
<dbReference type="SUPFAM" id="SSF52738">
    <property type="entry name" value="Methylesterase CheB, C-terminal domain"/>
    <property type="match status" value="1"/>
</dbReference>
<keyword evidence="1" id="KW-0378">Hydrolase</keyword>
<evidence type="ECO:0000313" key="6">
    <source>
        <dbReference type="EMBL" id="GAA0228204.1"/>
    </source>
</evidence>
<dbReference type="Pfam" id="PF01339">
    <property type="entry name" value="CheB_methylest"/>
    <property type="match status" value="1"/>
</dbReference>
<accession>A0ABN0TRB2</accession>
<protein>
    <recommendedName>
        <fullName evidence="2">protein-glutamate methylesterase</fullName>
        <ecNumber evidence="2">3.1.1.61</ecNumber>
    </recommendedName>
</protein>